<feature type="transmembrane region" description="Helical" evidence="1">
    <location>
        <begin position="160"/>
        <end position="181"/>
    </location>
</feature>
<keyword evidence="1" id="KW-0812">Transmembrane</keyword>
<accession>A0ABP9RTT3</accession>
<keyword evidence="1" id="KW-0472">Membrane</keyword>
<sequence>MTSAVRPETVTLFPLHIGEVEDGAAEVGRPETGVFVSLPEQGIEIIRDLQLGLTLGEVSANFARRYGEAPDLDDFLTALRDCGFVRQVGQERFDDGPEEVGAAPVPQMRGWRLFATLPAERVSWLVSRPALAAWVAVWLAIPAILLARPDLTPRGTDGRIGLGVAGDAVALTILTWVLLLGHEFAHLLVARARGCSGVLRISHRLYLLVAETDMSSVRSLPRAKRYAPYLAGMTFTALALLLSLVMRLSGVDSQPIPAIAFLCLTTLLLELAFFMRTDVYYVVVTWLRLGNLMTDTWHFVGNQLARLLRRPRRYDLSTVPARELRIIRWYSLILVVGVAVFIGQFVLFGLPLLVSFVRDSVTKIASGPDTVGFWDAAVLLLLAVAHFGVLGVVALLRRLRPVAEGAR</sequence>
<gene>
    <name evidence="2" type="ORF">GCM10023322_30800</name>
</gene>
<feature type="transmembrane region" description="Helical" evidence="1">
    <location>
        <begin position="376"/>
        <end position="396"/>
    </location>
</feature>
<keyword evidence="1" id="KW-1133">Transmembrane helix</keyword>
<feature type="transmembrane region" description="Helical" evidence="1">
    <location>
        <begin position="258"/>
        <end position="283"/>
    </location>
</feature>
<name>A0ABP9RTT3_9ACTN</name>
<evidence type="ECO:0000256" key="1">
    <source>
        <dbReference type="SAM" id="Phobius"/>
    </source>
</evidence>
<organism evidence="2 3">
    <name type="scientific">Rugosimonospora acidiphila</name>
    <dbReference type="NCBI Taxonomy" id="556531"/>
    <lineage>
        <taxon>Bacteria</taxon>
        <taxon>Bacillati</taxon>
        <taxon>Actinomycetota</taxon>
        <taxon>Actinomycetes</taxon>
        <taxon>Micromonosporales</taxon>
        <taxon>Micromonosporaceae</taxon>
        <taxon>Rugosimonospora</taxon>
    </lineage>
</organism>
<dbReference type="EMBL" id="BAABJQ010000007">
    <property type="protein sequence ID" value="GAA5185837.1"/>
    <property type="molecule type" value="Genomic_DNA"/>
</dbReference>
<keyword evidence="3" id="KW-1185">Reference proteome</keyword>
<protein>
    <recommendedName>
        <fullName evidence="4">Peptide zinc metalloprotease protein</fullName>
    </recommendedName>
</protein>
<evidence type="ECO:0008006" key="4">
    <source>
        <dbReference type="Google" id="ProtNLM"/>
    </source>
</evidence>
<reference evidence="3" key="1">
    <citation type="journal article" date="2019" name="Int. J. Syst. Evol. Microbiol.">
        <title>The Global Catalogue of Microorganisms (GCM) 10K type strain sequencing project: providing services to taxonomists for standard genome sequencing and annotation.</title>
        <authorList>
            <consortium name="The Broad Institute Genomics Platform"/>
            <consortium name="The Broad Institute Genome Sequencing Center for Infectious Disease"/>
            <person name="Wu L."/>
            <person name="Ma J."/>
        </authorList>
    </citation>
    <scope>NUCLEOTIDE SEQUENCE [LARGE SCALE GENOMIC DNA]</scope>
    <source>
        <strain evidence="3">JCM 18304</strain>
    </source>
</reference>
<feature type="transmembrane region" description="Helical" evidence="1">
    <location>
        <begin position="226"/>
        <end position="246"/>
    </location>
</feature>
<feature type="transmembrane region" description="Helical" evidence="1">
    <location>
        <begin position="131"/>
        <end position="148"/>
    </location>
</feature>
<dbReference type="RefSeq" id="WP_345630127.1">
    <property type="nucleotide sequence ID" value="NZ_BAABJQ010000007.1"/>
</dbReference>
<evidence type="ECO:0000313" key="2">
    <source>
        <dbReference type="EMBL" id="GAA5185837.1"/>
    </source>
</evidence>
<comment type="caution">
    <text evidence="2">The sequence shown here is derived from an EMBL/GenBank/DDBJ whole genome shotgun (WGS) entry which is preliminary data.</text>
</comment>
<proteinExistence type="predicted"/>
<evidence type="ECO:0000313" key="3">
    <source>
        <dbReference type="Proteomes" id="UP001501570"/>
    </source>
</evidence>
<dbReference type="Proteomes" id="UP001501570">
    <property type="component" value="Unassembled WGS sequence"/>
</dbReference>
<feature type="transmembrane region" description="Helical" evidence="1">
    <location>
        <begin position="332"/>
        <end position="356"/>
    </location>
</feature>